<feature type="compositionally biased region" description="Polar residues" evidence="2">
    <location>
        <begin position="452"/>
        <end position="464"/>
    </location>
</feature>
<evidence type="ECO:0000256" key="1">
    <source>
        <dbReference type="SAM" id="Coils"/>
    </source>
</evidence>
<protein>
    <submittedName>
        <fullName evidence="3">Uncharacterized protein</fullName>
    </submittedName>
</protein>
<feature type="compositionally biased region" description="Polar residues" evidence="2">
    <location>
        <begin position="518"/>
        <end position="529"/>
    </location>
</feature>
<feature type="compositionally biased region" description="Basic residues" evidence="2">
    <location>
        <begin position="178"/>
        <end position="188"/>
    </location>
</feature>
<feature type="compositionally biased region" description="Basic and acidic residues" evidence="2">
    <location>
        <begin position="357"/>
        <end position="367"/>
    </location>
</feature>
<evidence type="ECO:0000313" key="4">
    <source>
        <dbReference type="Proteomes" id="UP000813385"/>
    </source>
</evidence>
<gene>
    <name evidence="3" type="ORF">B0T11DRAFT_51555</name>
</gene>
<keyword evidence="1" id="KW-0175">Coiled coil</keyword>
<keyword evidence="4" id="KW-1185">Reference proteome</keyword>
<reference evidence="3" key="1">
    <citation type="journal article" date="2021" name="Nat. Commun.">
        <title>Genetic determinants of endophytism in the Arabidopsis root mycobiome.</title>
        <authorList>
            <person name="Mesny F."/>
            <person name="Miyauchi S."/>
            <person name="Thiergart T."/>
            <person name="Pickel B."/>
            <person name="Atanasova L."/>
            <person name="Karlsson M."/>
            <person name="Huettel B."/>
            <person name="Barry K.W."/>
            <person name="Haridas S."/>
            <person name="Chen C."/>
            <person name="Bauer D."/>
            <person name="Andreopoulos W."/>
            <person name="Pangilinan J."/>
            <person name="LaButti K."/>
            <person name="Riley R."/>
            <person name="Lipzen A."/>
            <person name="Clum A."/>
            <person name="Drula E."/>
            <person name="Henrissat B."/>
            <person name="Kohler A."/>
            <person name="Grigoriev I.V."/>
            <person name="Martin F.M."/>
            <person name="Hacquard S."/>
        </authorList>
    </citation>
    <scope>NUCLEOTIDE SEQUENCE</scope>
    <source>
        <strain evidence="3">MPI-CAGE-AT-0016</strain>
    </source>
</reference>
<feature type="coiled-coil region" evidence="1">
    <location>
        <begin position="244"/>
        <end position="271"/>
    </location>
</feature>
<evidence type="ECO:0000256" key="2">
    <source>
        <dbReference type="SAM" id="MobiDB-lite"/>
    </source>
</evidence>
<feature type="region of interest" description="Disordered" evidence="2">
    <location>
        <begin position="357"/>
        <end position="539"/>
    </location>
</feature>
<proteinExistence type="predicted"/>
<sequence>MSSDGKVTPDSGLNYGTSDSKAQDGSSIDADVDTEDVSTLNDEGPSTPDEAQVTTPPPFISSPSIPSPMSWGKLDLITPLGQHLAASLARNPSRSPPVSIREEPGSGSDTPHLDLDLQADSPAPSASPPGQDARDALALRLTELARRISQGDGVHDQATLDALHGGLDDLDQVAAGGHKPRRPQHRPRLMTMETEPQESAWSSPSSSWMRSRYSDLSASAMRDAPPPKPQVIVKKPAVDSFKLASEAEKLNAELETLLSNLKARQEESEHIHALLVTRAERAAQRIIFLQSRVGLLESELHESDADLSHLRLGLKAIEVQCPREILGRDTELARSIANWKRDYADLKLRREARRRRTLAEETSHHEDDETGSVVSADTSAFTETTDDDTFSMMSTPSRPPRQSQSGTEHSGLPFETPSPVARGGRVHGSASMSRFSARRDAARDDHEPGETLTPTSVRSRSTATPVREEPAMMAYESTRPSTHSSRALRRIIMSATPPRRRIDSQSAAPPVSFGPPLQRSNSARAATSQYRHHYYDPSR</sequence>
<feature type="compositionally biased region" description="Low complexity" evidence="2">
    <location>
        <begin position="61"/>
        <end position="70"/>
    </location>
</feature>
<evidence type="ECO:0000313" key="3">
    <source>
        <dbReference type="EMBL" id="KAH7367223.1"/>
    </source>
</evidence>
<dbReference type="Proteomes" id="UP000813385">
    <property type="component" value="Unassembled WGS sequence"/>
</dbReference>
<feature type="region of interest" description="Disordered" evidence="2">
    <location>
        <begin position="172"/>
        <end position="207"/>
    </location>
</feature>
<accession>A0A8K0TIW4</accession>
<dbReference type="EMBL" id="JAGPXD010000002">
    <property type="protein sequence ID" value="KAH7367223.1"/>
    <property type="molecule type" value="Genomic_DNA"/>
</dbReference>
<feature type="compositionally biased region" description="Low complexity" evidence="2">
    <location>
        <begin position="390"/>
        <end position="405"/>
    </location>
</feature>
<feature type="compositionally biased region" description="Polar residues" evidence="2">
    <location>
        <begin position="14"/>
        <end position="26"/>
    </location>
</feature>
<name>A0A8K0TIW4_9PEZI</name>
<comment type="caution">
    <text evidence="3">The sequence shown here is derived from an EMBL/GenBank/DDBJ whole genome shotgun (WGS) entry which is preliminary data.</text>
</comment>
<dbReference type="OrthoDB" id="4448936at2759"/>
<feature type="region of interest" description="Disordered" evidence="2">
    <location>
        <begin position="1"/>
        <end position="136"/>
    </location>
</feature>
<dbReference type="AlphaFoldDB" id="A0A8K0TIW4"/>
<organism evidence="3 4">
    <name type="scientific">Plectosphaerella cucumerina</name>
    <dbReference type="NCBI Taxonomy" id="40658"/>
    <lineage>
        <taxon>Eukaryota</taxon>
        <taxon>Fungi</taxon>
        <taxon>Dikarya</taxon>
        <taxon>Ascomycota</taxon>
        <taxon>Pezizomycotina</taxon>
        <taxon>Sordariomycetes</taxon>
        <taxon>Hypocreomycetidae</taxon>
        <taxon>Glomerellales</taxon>
        <taxon>Plectosphaerellaceae</taxon>
        <taxon>Plectosphaerella</taxon>
    </lineage>
</organism>
<feature type="compositionally biased region" description="Basic and acidic residues" evidence="2">
    <location>
        <begin position="437"/>
        <end position="449"/>
    </location>
</feature>